<evidence type="ECO:0000313" key="3">
    <source>
        <dbReference type="Proteomes" id="UP000054097"/>
    </source>
</evidence>
<reference evidence="2 3" key="1">
    <citation type="submission" date="2014-04" db="EMBL/GenBank/DDBJ databases">
        <authorList>
            <consortium name="DOE Joint Genome Institute"/>
            <person name="Kuo A."/>
            <person name="Zuccaro A."/>
            <person name="Kohler A."/>
            <person name="Nagy L.G."/>
            <person name="Floudas D."/>
            <person name="Copeland A."/>
            <person name="Barry K.W."/>
            <person name="Cichocki N."/>
            <person name="Veneault-Fourrey C."/>
            <person name="LaButti K."/>
            <person name="Lindquist E.A."/>
            <person name="Lipzen A."/>
            <person name="Lundell T."/>
            <person name="Morin E."/>
            <person name="Murat C."/>
            <person name="Sun H."/>
            <person name="Tunlid A."/>
            <person name="Henrissat B."/>
            <person name="Grigoriev I.V."/>
            <person name="Hibbett D.S."/>
            <person name="Martin F."/>
            <person name="Nordberg H.P."/>
            <person name="Cantor M.N."/>
            <person name="Hua S.X."/>
        </authorList>
    </citation>
    <scope>NUCLEOTIDE SEQUENCE [LARGE SCALE GENOMIC DNA]</scope>
    <source>
        <strain evidence="2 3">MAFF 305830</strain>
    </source>
</reference>
<reference evidence="3" key="2">
    <citation type="submission" date="2015-01" db="EMBL/GenBank/DDBJ databases">
        <title>Evolutionary Origins and Diversification of the Mycorrhizal Mutualists.</title>
        <authorList>
            <consortium name="DOE Joint Genome Institute"/>
            <consortium name="Mycorrhizal Genomics Consortium"/>
            <person name="Kohler A."/>
            <person name="Kuo A."/>
            <person name="Nagy L.G."/>
            <person name="Floudas D."/>
            <person name="Copeland A."/>
            <person name="Barry K.W."/>
            <person name="Cichocki N."/>
            <person name="Veneault-Fourrey C."/>
            <person name="LaButti K."/>
            <person name="Lindquist E.A."/>
            <person name="Lipzen A."/>
            <person name="Lundell T."/>
            <person name="Morin E."/>
            <person name="Murat C."/>
            <person name="Riley R."/>
            <person name="Ohm R."/>
            <person name="Sun H."/>
            <person name="Tunlid A."/>
            <person name="Henrissat B."/>
            <person name="Grigoriev I.V."/>
            <person name="Hibbett D.S."/>
            <person name="Martin F."/>
        </authorList>
    </citation>
    <scope>NUCLEOTIDE SEQUENCE [LARGE SCALE GENOMIC DNA]</scope>
    <source>
        <strain evidence="3">MAFF 305830</strain>
    </source>
</reference>
<evidence type="ECO:0000256" key="1">
    <source>
        <dbReference type="SAM" id="Coils"/>
    </source>
</evidence>
<protein>
    <submittedName>
        <fullName evidence="2">Uncharacterized protein</fullName>
    </submittedName>
</protein>
<keyword evidence="3" id="KW-1185">Reference proteome</keyword>
<dbReference type="AlphaFoldDB" id="A0A0C2XN39"/>
<evidence type="ECO:0000313" key="2">
    <source>
        <dbReference type="EMBL" id="KIM30407.1"/>
    </source>
</evidence>
<organism evidence="2 3">
    <name type="scientific">Serendipita vermifera MAFF 305830</name>
    <dbReference type="NCBI Taxonomy" id="933852"/>
    <lineage>
        <taxon>Eukaryota</taxon>
        <taxon>Fungi</taxon>
        <taxon>Dikarya</taxon>
        <taxon>Basidiomycota</taxon>
        <taxon>Agaricomycotina</taxon>
        <taxon>Agaricomycetes</taxon>
        <taxon>Sebacinales</taxon>
        <taxon>Serendipitaceae</taxon>
        <taxon>Serendipita</taxon>
    </lineage>
</organism>
<accession>A0A0C2XN39</accession>
<dbReference type="Proteomes" id="UP000054097">
    <property type="component" value="Unassembled WGS sequence"/>
</dbReference>
<dbReference type="EMBL" id="KN824284">
    <property type="protein sequence ID" value="KIM30407.1"/>
    <property type="molecule type" value="Genomic_DNA"/>
</dbReference>
<name>A0A0C2XN39_SERVB</name>
<proteinExistence type="predicted"/>
<gene>
    <name evidence="2" type="ORF">M408DRAFT_285136</name>
</gene>
<sequence length="157" mass="17341">MVDYLIPALAGGRFLNPTSGPVPPADGTNGKEFQLTPLQAYFADIYASLQTDLHYAKKQRRQDLLLLKRQQTFIEKYKQDVLNEHTAREKAEAALSALQDQRDRAERSALAFKKHADAWKTQSESLQEEVAGLKATLAQIATVNADAAPSTTATSRP</sequence>
<feature type="coiled-coil region" evidence="1">
    <location>
        <begin position="88"/>
        <end position="136"/>
    </location>
</feature>
<dbReference type="HOGENOM" id="CLU_1679030_0_0_1"/>
<keyword evidence="1" id="KW-0175">Coiled coil</keyword>